<keyword evidence="12" id="KW-1185">Reference proteome</keyword>
<evidence type="ECO:0000256" key="9">
    <source>
        <dbReference type="SAM" id="Phobius"/>
    </source>
</evidence>
<feature type="active site" description="Charge relay system" evidence="8">
    <location>
        <position position="347"/>
    </location>
</feature>
<keyword evidence="9" id="KW-0812">Transmembrane</keyword>
<dbReference type="OrthoDB" id="7958685at2759"/>
<evidence type="ECO:0000313" key="11">
    <source>
        <dbReference type="EMBL" id="KAJ6215654.1"/>
    </source>
</evidence>
<sequence length="407" mass="47722">MLFWITIVLTILVIFLSTAGWFLLSDRNSDKTDFVRKLIESRGHRLQVHKVITEDGHILTLHRVVTIDHIDDPLNPKRPILIAHGLYCSSIDFLYTSSDINKSGTESIIFQLLERSNYDVWMMNNRGNAFSTEHINLNRSDHEYWNFSCDHLSKYDLSSTIDYVRKHTKRESIGFIGFSQGNLLMFALLAERPEYGRMIRPMIAWAPAAFFGHMDSPIRYAVPLLTIFRMIGGQFILFRITNWLGYMFRPTPIVQWITATIFRMVMGATDRSRHTDLPIWLHMFPSSGSSWQLVQHLQWVRSQCFTKFDYGSQRINQIHYGTDQPPQYDLERIDPETIIILMRATTDTMTTKRDIDRLGTLLKRKLKIFHDVHISTDTFNHLDFIMNVDAAQLVYDDTIRYLNRYIQ</sequence>
<feature type="transmembrane region" description="Helical" evidence="9">
    <location>
        <begin position="6"/>
        <end position="24"/>
    </location>
</feature>
<keyword evidence="2" id="KW-0732">Signal</keyword>
<evidence type="ECO:0000256" key="8">
    <source>
        <dbReference type="PIRSR" id="PIRSR000862-1"/>
    </source>
</evidence>
<dbReference type="GO" id="GO:0016788">
    <property type="term" value="F:hydrolase activity, acting on ester bonds"/>
    <property type="evidence" value="ECO:0007669"/>
    <property type="project" value="InterPro"/>
</dbReference>
<comment type="similarity">
    <text evidence="1 7">Belongs to the AB hydrolase superfamily. Lipase family.</text>
</comment>
<gene>
    <name evidence="11" type="ORF">RDWZM_010154</name>
</gene>
<name>A0A9Q0LY77_BLOTA</name>
<dbReference type="EMBL" id="JAPWDV010000004">
    <property type="protein sequence ID" value="KAJ6215654.1"/>
    <property type="molecule type" value="Genomic_DNA"/>
</dbReference>
<evidence type="ECO:0000256" key="2">
    <source>
        <dbReference type="ARBA" id="ARBA00022729"/>
    </source>
</evidence>
<feature type="active site" description="Nucleophile" evidence="8">
    <location>
        <position position="179"/>
    </location>
</feature>
<evidence type="ECO:0000259" key="10">
    <source>
        <dbReference type="Pfam" id="PF04083"/>
    </source>
</evidence>
<keyword evidence="9" id="KW-1133">Transmembrane helix</keyword>
<dbReference type="Proteomes" id="UP001142055">
    <property type="component" value="Chromosome 4"/>
</dbReference>
<comment type="caution">
    <text evidence="11">The sequence shown here is derived from an EMBL/GenBank/DDBJ whole genome shotgun (WGS) entry which is preliminary data.</text>
</comment>
<evidence type="ECO:0000256" key="3">
    <source>
        <dbReference type="ARBA" id="ARBA00022801"/>
    </source>
</evidence>
<keyword evidence="6" id="KW-0325">Glycoprotein</keyword>
<proteinExistence type="inferred from homology"/>
<keyword evidence="5" id="KW-0443">Lipid metabolism</keyword>
<evidence type="ECO:0000256" key="7">
    <source>
        <dbReference type="PIRNR" id="PIRNR000862"/>
    </source>
</evidence>
<dbReference type="Gene3D" id="3.40.50.1820">
    <property type="entry name" value="alpha/beta hydrolase"/>
    <property type="match status" value="1"/>
</dbReference>
<evidence type="ECO:0000313" key="12">
    <source>
        <dbReference type="Proteomes" id="UP001142055"/>
    </source>
</evidence>
<evidence type="ECO:0000256" key="4">
    <source>
        <dbReference type="ARBA" id="ARBA00022963"/>
    </source>
</evidence>
<dbReference type="GO" id="GO:0016042">
    <property type="term" value="P:lipid catabolic process"/>
    <property type="evidence" value="ECO:0007669"/>
    <property type="project" value="UniProtKB-KW"/>
</dbReference>
<evidence type="ECO:0000256" key="1">
    <source>
        <dbReference type="ARBA" id="ARBA00010701"/>
    </source>
</evidence>
<dbReference type="FunFam" id="3.40.50.1820:FF:000057">
    <property type="entry name" value="Lipase"/>
    <property type="match status" value="1"/>
</dbReference>
<dbReference type="PIRSF" id="PIRSF000862">
    <property type="entry name" value="Steryl_ester_lip"/>
    <property type="match status" value="1"/>
</dbReference>
<keyword evidence="9" id="KW-0472">Membrane</keyword>
<reference evidence="11" key="1">
    <citation type="submission" date="2022-12" db="EMBL/GenBank/DDBJ databases">
        <title>Genome assemblies of Blomia tropicalis.</title>
        <authorList>
            <person name="Cui Y."/>
        </authorList>
    </citation>
    <scope>NUCLEOTIDE SEQUENCE</scope>
    <source>
        <tissue evidence="11">Adult mites</tissue>
    </source>
</reference>
<accession>A0A9Q0LY77</accession>
<feature type="active site" description="Charge relay system" evidence="8">
    <location>
        <position position="381"/>
    </location>
</feature>
<dbReference type="InterPro" id="IPR025483">
    <property type="entry name" value="Lipase_euk"/>
</dbReference>
<dbReference type="InterPro" id="IPR029058">
    <property type="entry name" value="AB_hydrolase_fold"/>
</dbReference>
<keyword evidence="4 7" id="KW-0442">Lipid degradation</keyword>
<evidence type="ECO:0000256" key="6">
    <source>
        <dbReference type="ARBA" id="ARBA00023180"/>
    </source>
</evidence>
<dbReference type="SUPFAM" id="SSF53474">
    <property type="entry name" value="alpha/beta-Hydrolases"/>
    <property type="match status" value="1"/>
</dbReference>
<feature type="domain" description="Partial AB-hydrolase lipase" evidence="10">
    <location>
        <begin position="36"/>
        <end position="95"/>
    </location>
</feature>
<evidence type="ECO:0000256" key="5">
    <source>
        <dbReference type="ARBA" id="ARBA00023098"/>
    </source>
</evidence>
<dbReference type="OMA" id="PHGLGME"/>
<dbReference type="PANTHER" id="PTHR11005">
    <property type="entry name" value="LYSOSOMAL ACID LIPASE-RELATED"/>
    <property type="match status" value="1"/>
</dbReference>
<dbReference type="Pfam" id="PF04083">
    <property type="entry name" value="Abhydro_lipase"/>
    <property type="match status" value="1"/>
</dbReference>
<dbReference type="InterPro" id="IPR006693">
    <property type="entry name" value="AB_hydrolase_lipase"/>
</dbReference>
<keyword evidence="3 7" id="KW-0378">Hydrolase</keyword>
<protein>
    <recommendedName>
        <fullName evidence="7">Lipase</fullName>
    </recommendedName>
</protein>
<organism evidence="11 12">
    <name type="scientific">Blomia tropicalis</name>
    <name type="common">Mite</name>
    <dbReference type="NCBI Taxonomy" id="40697"/>
    <lineage>
        <taxon>Eukaryota</taxon>
        <taxon>Metazoa</taxon>
        <taxon>Ecdysozoa</taxon>
        <taxon>Arthropoda</taxon>
        <taxon>Chelicerata</taxon>
        <taxon>Arachnida</taxon>
        <taxon>Acari</taxon>
        <taxon>Acariformes</taxon>
        <taxon>Sarcoptiformes</taxon>
        <taxon>Astigmata</taxon>
        <taxon>Glycyphagoidea</taxon>
        <taxon>Echimyopodidae</taxon>
        <taxon>Blomia</taxon>
    </lineage>
</organism>
<dbReference type="AlphaFoldDB" id="A0A9Q0LY77"/>